<reference evidence="3 4" key="1">
    <citation type="journal article" date="2021" name="J. Hered.">
        <title>A chromosome-level genome assembly of the parasitoid wasp, Cotesia glomerata (Hymenoptera: Braconidae).</title>
        <authorList>
            <person name="Pinto B.J."/>
            <person name="Weis J.J."/>
            <person name="Gamble T."/>
            <person name="Ode P.J."/>
            <person name="Paul R."/>
            <person name="Zaspel J.M."/>
        </authorList>
    </citation>
    <scope>NUCLEOTIDE SEQUENCE [LARGE SCALE GENOMIC DNA]</scope>
    <source>
        <strain evidence="3">CgM1</strain>
    </source>
</reference>
<dbReference type="PANTHER" id="PTHR11240">
    <property type="entry name" value="RIBONUCLEASE T2"/>
    <property type="match status" value="1"/>
</dbReference>
<dbReference type="PROSITE" id="PS00530">
    <property type="entry name" value="RNASE_T2_1"/>
    <property type="match status" value="1"/>
</dbReference>
<dbReference type="GO" id="GO:0005576">
    <property type="term" value="C:extracellular region"/>
    <property type="evidence" value="ECO:0007669"/>
    <property type="project" value="TreeGrafter"/>
</dbReference>
<keyword evidence="4" id="KW-1185">Reference proteome</keyword>
<dbReference type="Proteomes" id="UP000826195">
    <property type="component" value="Unassembled WGS sequence"/>
</dbReference>
<dbReference type="InterPro" id="IPR033130">
    <property type="entry name" value="RNase_T2_His_AS_2"/>
</dbReference>
<dbReference type="AlphaFoldDB" id="A0AAV7IKX2"/>
<accession>A0AAV7IKX2</accession>
<dbReference type="PROSITE" id="PS00531">
    <property type="entry name" value="RNASE_T2_2"/>
    <property type="match status" value="1"/>
</dbReference>
<gene>
    <name evidence="3" type="ORF">KQX54_009021</name>
</gene>
<dbReference type="GO" id="GO:0006401">
    <property type="term" value="P:RNA catabolic process"/>
    <property type="evidence" value="ECO:0007669"/>
    <property type="project" value="TreeGrafter"/>
</dbReference>
<comment type="similarity">
    <text evidence="1 2">Belongs to the RNase T2 family.</text>
</comment>
<dbReference type="GO" id="GO:0033897">
    <property type="term" value="F:ribonuclease T2 activity"/>
    <property type="evidence" value="ECO:0007669"/>
    <property type="project" value="InterPro"/>
</dbReference>
<dbReference type="PANTHER" id="PTHR11240:SF22">
    <property type="entry name" value="RIBONUCLEASE T2"/>
    <property type="match status" value="1"/>
</dbReference>
<dbReference type="GO" id="GO:0003723">
    <property type="term" value="F:RNA binding"/>
    <property type="evidence" value="ECO:0007669"/>
    <property type="project" value="InterPro"/>
</dbReference>
<proteinExistence type="inferred from homology"/>
<dbReference type="InterPro" id="IPR036430">
    <property type="entry name" value="RNase_T2-like_sf"/>
</dbReference>
<evidence type="ECO:0000256" key="2">
    <source>
        <dbReference type="RuleBase" id="RU004328"/>
    </source>
</evidence>
<dbReference type="InterPro" id="IPR001568">
    <property type="entry name" value="RNase_T2-like"/>
</dbReference>
<dbReference type="Pfam" id="PF00445">
    <property type="entry name" value="Ribonuclease_T2"/>
    <property type="match status" value="1"/>
</dbReference>
<evidence type="ECO:0000313" key="4">
    <source>
        <dbReference type="Proteomes" id="UP000826195"/>
    </source>
</evidence>
<name>A0AAV7IKX2_COTGL</name>
<dbReference type="EMBL" id="JAHXZJ010001492">
    <property type="protein sequence ID" value="KAH0552360.1"/>
    <property type="molecule type" value="Genomic_DNA"/>
</dbReference>
<organism evidence="3 4">
    <name type="scientific">Cotesia glomerata</name>
    <name type="common">Lepidopteran parasitic wasp</name>
    <name type="synonym">Apanteles glomeratus</name>
    <dbReference type="NCBI Taxonomy" id="32391"/>
    <lineage>
        <taxon>Eukaryota</taxon>
        <taxon>Metazoa</taxon>
        <taxon>Ecdysozoa</taxon>
        <taxon>Arthropoda</taxon>
        <taxon>Hexapoda</taxon>
        <taxon>Insecta</taxon>
        <taxon>Pterygota</taxon>
        <taxon>Neoptera</taxon>
        <taxon>Endopterygota</taxon>
        <taxon>Hymenoptera</taxon>
        <taxon>Apocrita</taxon>
        <taxon>Ichneumonoidea</taxon>
        <taxon>Braconidae</taxon>
        <taxon>Microgastrinae</taxon>
        <taxon>Cotesia</taxon>
    </lineage>
</organism>
<dbReference type="Gene3D" id="3.90.730.10">
    <property type="entry name" value="Ribonuclease T2-like"/>
    <property type="match status" value="1"/>
</dbReference>
<dbReference type="SUPFAM" id="SSF55895">
    <property type="entry name" value="Ribonuclease Rh-like"/>
    <property type="match status" value="1"/>
</dbReference>
<evidence type="ECO:0000313" key="3">
    <source>
        <dbReference type="EMBL" id="KAH0552360.1"/>
    </source>
</evidence>
<comment type="caution">
    <text evidence="3">The sequence shown here is derived from an EMBL/GenBank/DDBJ whole genome shotgun (WGS) entry which is preliminary data.</text>
</comment>
<protein>
    <submittedName>
        <fullName evidence="3">Uncharacterized protein</fullName>
    </submittedName>
</protein>
<evidence type="ECO:0000256" key="1">
    <source>
        <dbReference type="ARBA" id="ARBA00007469"/>
    </source>
</evidence>
<sequence>MDFNTLVLTLSWPPTVCYKHLKSSRNGSCKFPLKNQWSIHGLWPSRIVRRAPDFCNYTRKYNPAEIETLIPELEKKWTNVLNRSDPHSLWNHEWSKHGTCASAVDSLNTQFKYFNQTLKLFDKYNIYLQCLAKMKLSFFKYERIELYYNRADEVRGYAYQKLYVMDQLMQRQWRWPIIGS</sequence>
<dbReference type="InterPro" id="IPR018188">
    <property type="entry name" value="RNase_T2_His_AS_1"/>
</dbReference>